<gene>
    <name evidence="3" type="ORF">CLV71_11179</name>
</gene>
<proteinExistence type="predicted"/>
<keyword evidence="2" id="KW-0472">Membrane</keyword>
<comment type="caution">
    <text evidence="3">The sequence shown here is derived from an EMBL/GenBank/DDBJ whole genome shotgun (WGS) entry which is preliminary data.</text>
</comment>
<reference evidence="3 4" key="1">
    <citation type="submission" date="2019-03" db="EMBL/GenBank/DDBJ databases">
        <title>Genomic Encyclopedia of Archaeal and Bacterial Type Strains, Phase II (KMG-II): from individual species to whole genera.</title>
        <authorList>
            <person name="Goeker M."/>
        </authorList>
    </citation>
    <scope>NUCLEOTIDE SEQUENCE [LARGE SCALE GENOMIC DNA]</scope>
    <source>
        <strain evidence="3 4">DSM 45499</strain>
    </source>
</reference>
<dbReference type="EMBL" id="SOCP01000011">
    <property type="protein sequence ID" value="TDV46121.1"/>
    <property type="molecule type" value="Genomic_DNA"/>
</dbReference>
<feature type="region of interest" description="Disordered" evidence="1">
    <location>
        <begin position="67"/>
        <end position="87"/>
    </location>
</feature>
<evidence type="ECO:0000313" key="4">
    <source>
        <dbReference type="Proteomes" id="UP000294927"/>
    </source>
</evidence>
<accession>A0A4V3FS50</accession>
<evidence type="ECO:0000256" key="1">
    <source>
        <dbReference type="SAM" id="MobiDB-lite"/>
    </source>
</evidence>
<evidence type="ECO:0000256" key="2">
    <source>
        <dbReference type="SAM" id="Phobius"/>
    </source>
</evidence>
<evidence type="ECO:0000313" key="3">
    <source>
        <dbReference type="EMBL" id="TDV46121.1"/>
    </source>
</evidence>
<sequence>MNGEVRDMHRELFDDAIGEAPRSTVDVDAVITRGRRAARVRRVANPAVAAGVAVVALVGAITLTMGGDDGGGVPVGQPPSPTKTSPSYGVPTDVATPAWCVSADLESVSAINHRLTQAATEAFQARLPGARLDTNPMSEYPDGVQHGPFEFFQATPGDTINDAPVCGGEKVYFLSRASVHTEAGDGSMLVYLQPVYVPSKSIVNCGDGLVYCAVVDGPQGERIVKSSHVAEGGVTENRVDVTRADGTYVTITAQNIGTDVKVGGPPTSPAPPLDLDQLATMALEPGMTLAP</sequence>
<name>A0A4V3FS50_9PSEU</name>
<dbReference type="AlphaFoldDB" id="A0A4V3FS50"/>
<protein>
    <submittedName>
        <fullName evidence="3">Uncharacterized protein</fullName>
    </submittedName>
</protein>
<feature type="transmembrane region" description="Helical" evidence="2">
    <location>
        <begin position="43"/>
        <end position="65"/>
    </location>
</feature>
<keyword evidence="2" id="KW-0812">Transmembrane</keyword>
<dbReference type="Proteomes" id="UP000294927">
    <property type="component" value="Unassembled WGS sequence"/>
</dbReference>
<keyword evidence="2" id="KW-1133">Transmembrane helix</keyword>
<organism evidence="3 4">
    <name type="scientific">Actinophytocola oryzae</name>
    <dbReference type="NCBI Taxonomy" id="502181"/>
    <lineage>
        <taxon>Bacteria</taxon>
        <taxon>Bacillati</taxon>
        <taxon>Actinomycetota</taxon>
        <taxon>Actinomycetes</taxon>
        <taxon>Pseudonocardiales</taxon>
        <taxon>Pseudonocardiaceae</taxon>
    </lineage>
</organism>
<keyword evidence="4" id="KW-1185">Reference proteome</keyword>